<dbReference type="EMBL" id="JACOPO010000001">
    <property type="protein sequence ID" value="MBC5721471.1"/>
    <property type="molecule type" value="Genomic_DNA"/>
</dbReference>
<dbReference type="Gene3D" id="3.30.457.10">
    <property type="entry name" value="Copper amine oxidase-like, N-terminal domain"/>
    <property type="match status" value="1"/>
</dbReference>
<dbReference type="InterPro" id="IPR012854">
    <property type="entry name" value="Cu_amine_oxidase-like_N"/>
</dbReference>
<dbReference type="RefSeq" id="WP_186851923.1">
    <property type="nucleotide sequence ID" value="NZ_JACOPO010000001.1"/>
</dbReference>
<dbReference type="InterPro" id="IPR036582">
    <property type="entry name" value="Mao_N_sf"/>
</dbReference>
<dbReference type="Proteomes" id="UP000628736">
    <property type="component" value="Unassembled WGS sequence"/>
</dbReference>
<keyword evidence="1" id="KW-0812">Transmembrane</keyword>
<gene>
    <name evidence="3" type="ORF">H8S11_01340</name>
</gene>
<evidence type="ECO:0000313" key="3">
    <source>
        <dbReference type="EMBL" id="MBC5721471.1"/>
    </source>
</evidence>
<reference evidence="3" key="1">
    <citation type="submission" date="2020-08" db="EMBL/GenBank/DDBJ databases">
        <title>Genome public.</title>
        <authorList>
            <person name="Liu C."/>
            <person name="Sun Q."/>
        </authorList>
    </citation>
    <scope>NUCLEOTIDE SEQUENCE</scope>
    <source>
        <strain evidence="3">NSJ-23</strain>
    </source>
</reference>
<evidence type="ECO:0000313" key="4">
    <source>
        <dbReference type="Proteomes" id="UP000628736"/>
    </source>
</evidence>
<keyword evidence="4" id="KW-1185">Reference proteome</keyword>
<protein>
    <submittedName>
        <fullName evidence="3">DUF4179 domain-containing protein</fullName>
    </submittedName>
</protein>
<feature type="transmembrane region" description="Helical" evidence="1">
    <location>
        <begin position="58"/>
        <end position="78"/>
    </location>
</feature>
<dbReference type="AlphaFoldDB" id="A0A8J6IZB5"/>
<comment type="caution">
    <text evidence="3">The sequence shown here is derived from an EMBL/GenBank/DDBJ whole genome shotgun (WGS) entry which is preliminary data.</text>
</comment>
<feature type="domain" description="Copper amine oxidase-like N-terminal" evidence="2">
    <location>
        <begin position="378"/>
        <end position="426"/>
    </location>
</feature>
<dbReference type="SUPFAM" id="SSF55383">
    <property type="entry name" value="Copper amine oxidase, domain N"/>
    <property type="match status" value="1"/>
</dbReference>
<keyword evidence="1" id="KW-1133">Transmembrane helix</keyword>
<name>A0A8J6IZB5_9FIRM</name>
<evidence type="ECO:0000259" key="2">
    <source>
        <dbReference type="Pfam" id="PF07833"/>
    </source>
</evidence>
<keyword evidence="1" id="KW-0472">Membrane</keyword>
<accession>A0A8J6IZB5</accession>
<evidence type="ECO:0000256" key="1">
    <source>
        <dbReference type="SAM" id="Phobius"/>
    </source>
</evidence>
<dbReference type="Pfam" id="PF07833">
    <property type="entry name" value="Cu_amine_oxidN1"/>
    <property type="match status" value="1"/>
</dbReference>
<sequence length="493" mass="54926">MSSHIHELWNDLGLPEEYPELDPEAILSRVEAALEQEEAASAPPEGPRQNSMKKKMKWAVLLAATLALTTGAALAAAYQMGVLDLFFTRGDASVVEPYVQDTIKSVENEDYRLTADSMLYDGQNVFVVLTVEGLNQQAIDDLMSNRAFAEAHREPWGEDMVSRLLESGSTGPDGISYDLRTHSGSMGIHDLPNPSGTSRSWQIDIQFGEYVGPLEEPLNVWLAFMGRDYAVRLPMDSVVEPIRVTPDLEVISNEFLGLRGRLKELILTPVSYSYELERLGDWSSYADSITDLGVATDLFYLKMKDGSILTLAQLGDVDHQFEQVVDLTQVDSIVFDQWEFPVDGSPAREAELDPRLRPFLMDPPSPVYDLEGLRLGHLSLRQLCERLGAEYRWDEDSQTATARYRGVTITATAGSSTILVDGQPIEATYYSTKTDENGDEMYLPNPAVPVPDGCDLLVGHHLLEDAWNIWCLGCWSHDVSPEGFQFDAWLIIP</sequence>
<organism evidence="3 4">
    <name type="scientific">Flintibacter hominis</name>
    <dbReference type="NCBI Taxonomy" id="2763048"/>
    <lineage>
        <taxon>Bacteria</taxon>
        <taxon>Bacillati</taxon>
        <taxon>Bacillota</taxon>
        <taxon>Clostridia</taxon>
        <taxon>Eubacteriales</taxon>
        <taxon>Flintibacter</taxon>
    </lineage>
</organism>
<proteinExistence type="predicted"/>